<evidence type="ECO:0000313" key="4">
    <source>
        <dbReference type="Proteomes" id="UP000598971"/>
    </source>
</evidence>
<keyword evidence="2" id="KW-0472">Membrane</keyword>
<comment type="caution">
    <text evidence="3">The sequence shown here is derived from an EMBL/GenBank/DDBJ whole genome shotgun (WGS) entry which is preliminary data.</text>
</comment>
<keyword evidence="4" id="KW-1185">Reference proteome</keyword>
<dbReference type="SUPFAM" id="SSF48452">
    <property type="entry name" value="TPR-like"/>
    <property type="match status" value="1"/>
</dbReference>
<keyword evidence="1" id="KW-0175">Coiled coil</keyword>
<dbReference type="RefSeq" id="WP_171609410.1">
    <property type="nucleotide sequence ID" value="NZ_WHPF01000015.1"/>
</dbReference>
<evidence type="ECO:0000313" key="3">
    <source>
        <dbReference type="EMBL" id="NNV57464.1"/>
    </source>
</evidence>
<accession>A0A8J8FJG8</accession>
<dbReference type="EMBL" id="WHPF01000015">
    <property type="protein sequence ID" value="NNV57464.1"/>
    <property type="molecule type" value="Genomic_DNA"/>
</dbReference>
<dbReference type="AlphaFoldDB" id="A0A8J8FJG8"/>
<evidence type="ECO:0008006" key="5">
    <source>
        <dbReference type="Google" id="ProtNLM"/>
    </source>
</evidence>
<feature type="coiled-coil region" evidence="1">
    <location>
        <begin position="30"/>
        <end position="57"/>
    </location>
</feature>
<organism evidence="3 4">
    <name type="scientific">Limnovirga soli</name>
    <dbReference type="NCBI Taxonomy" id="2656915"/>
    <lineage>
        <taxon>Bacteria</taxon>
        <taxon>Pseudomonadati</taxon>
        <taxon>Bacteroidota</taxon>
        <taxon>Chitinophagia</taxon>
        <taxon>Chitinophagales</taxon>
        <taxon>Chitinophagaceae</taxon>
        <taxon>Limnovirga</taxon>
    </lineage>
</organism>
<evidence type="ECO:0000256" key="1">
    <source>
        <dbReference type="SAM" id="Coils"/>
    </source>
</evidence>
<keyword evidence="2" id="KW-0812">Transmembrane</keyword>
<feature type="transmembrane region" description="Helical" evidence="2">
    <location>
        <begin position="92"/>
        <end position="109"/>
    </location>
</feature>
<proteinExistence type="predicted"/>
<dbReference type="InterPro" id="IPR011990">
    <property type="entry name" value="TPR-like_helical_dom_sf"/>
</dbReference>
<name>A0A8J8FJG8_9BACT</name>
<gene>
    <name evidence="3" type="ORF">GD597_18470</name>
</gene>
<dbReference type="Proteomes" id="UP000598971">
    <property type="component" value="Unassembled WGS sequence"/>
</dbReference>
<reference evidence="3" key="1">
    <citation type="submission" date="2019-10" db="EMBL/GenBank/DDBJ databases">
        <title>Draft genome sequence of Panacibacter sp. KCS-6.</title>
        <authorList>
            <person name="Yim K.J."/>
        </authorList>
    </citation>
    <scope>NUCLEOTIDE SEQUENCE</scope>
    <source>
        <strain evidence="3">KCS-6</strain>
    </source>
</reference>
<keyword evidence="2" id="KW-1133">Transmembrane helix</keyword>
<protein>
    <recommendedName>
        <fullName evidence="5">Tetratricopeptide repeat protein</fullName>
    </recommendedName>
</protein>
<evidence type="ECO:0000256" key="2">
    <source>
        <dbReference type="SAM" id="Phobius"/>
    </source>
</evidence>
<sequence length="258" mass="29022">MQDNFTNETNIEQLNMFMDGDMPAAELTQLEQLIAANVNLQDRLENLQLAKSAIKSLGMQQRIKALHTEYMATTKATATVIKPNFGSTVSKVFRIAAVFVVVLLTYGIYQFSTTNTNNVFNDNYMAYQLPVNRGAETIATIDGLYQSNNYTAVIANFTANNNKQQKDYFLAALSYLQTDNAAKAIENFSTLQQLNSKSNDKYFADETDYYLAMAYIKAGNITAAKKQLDIIKGNKQHLFYQKASEISPLTLTMLTWKQ</sequence>